<evidence type="ECO:0000313" key="4">
    <source>
        <dbReference type="EMBL" id="KAH3712341.1"/>
    </source>
</evidence>
<reference evidence="4" key="1">
    <citation type="journal article" date="2019" name="bioRxiv">
        <title>The Genome of the Zebra Mussel, Dreissena polymorpha: A Resource for Invasive Species Research.</title>
        <authorList>
            <person name="McCartney M.A."/>
            <person name="Auch B."/>
            <person name="Kono T."/>
            <person name="Mallez S."/>
            <person name="Zhang Y."/>
            <person name="Obille A."/>
            <person name="Becker A."/>
            <person name="Abrahante J.E."/>
            <person name="Garbe J."/>
            <person name="Badalamenti J.P."/>
            <person name="Herman A."/>
            <person name="Mangelson H."/>
            <person name="Liachko I."/>
            <person name="Sullivan S."/>
            <person name="Sone E.D."/>
            <person name="Koren S."/>
            <person name="Silverstein K.A.T."/>
            <person name="Beckman K.B."/>
            <person name="Gohl D.M."/>
        </authorList>
    </citation>
    <scope>NUCLEOTIDE SEQUENCE</scope>
    <source>
        <strain evidence="4">Duluth1</strain>
        <tissue evidence="4">Whole animal</tissue>
    </source>
</reference>
<proteinExistence type="predicted"/>
<organism evidence="4 5">
    <name type="scientific">Dreissena polymorpha</name>
    <name type="common">Zebra mussel</name>
    <name type="synonym">Mytilus polymorpha</name>
    <dbReference type="NCBI Taxonomy" id="45954"/>
    <lineage>
        <taxon>Eukaryota</taxon>
        <taxon>Metazoa</taxon>
        <taxon>Spiralia</taxon>
        <taxon>Lophotrochozoa</taxon>
        <taxon>Mollusca</taxon>
        <taxon>Bivalvia</taxon>
        <taxon>Autobranchia</taxon>
        <taxon>Heteroconchia</taxon>
        <taxon>Euheterodonta</taxon>
        <taxon>Imparidentia</taxon>
        <taxon>Neoheterodontei</taxon>
        <taxon>Myida</taxon>
        <taxon>Dreissenoidea</taxon>
        <taxon>Dreissenidae</taxon>
        <taxon>Dreissena</taxon>
    </lineage>
</organism>
<feature type="region of interest" description="Disordered" evidence="2">
    <location>
        <begin position="313"/>
        <end position="355"/>
    </location>
</feature>
<feature type="region of interest" description="Disordered" evidence="2">
    <location>
        <begin position="263"/>
        <end position="299"/>
    </location>
</feature>
<dbReference type="AlphaFoldDB" id="A0A9D3Z7M4"/>
<keyword evidence="5" id="KW-1185">Reference proteome</keyword>
<feature type="compositionally biased region" description="Polar residues" evidence="2">
    <location>
        <begin position="153"/>
        <end position="178"/>
    </location>
</feature>
<keyword evidence="1" id="KW-0479">Metal-binding</keyword>
<feature type="compositionally biased region" description="Polar residues" evidence="2">
    <location>
        <begin position="266"/>
        <end position="293"/>
    </location>
</feature>
<evidence type="ECO:0000256" key="2">
    <source>
        <dbReference type="SAM" id="MobiDB-lite"/>
    </source>
</evidence>
<dbReference type="EMBL" id="JAIWYP010000014">
    <property type="protein sequence ID" value="KAH3712341.1"/>
    <property type="molecule type" value="Genomic_DNA"/>
</dbReference>
<feature type="domain" description="C2H2-type" evidence="3">
    <location>
        <begin position="520"/>
        <end position="547"/>
    </location>
</feature>
<sequence>MTISRRFWTIFMRRPFTETPPPYVTSSITSLKFRKIENLTEVLKRKTIEEAANTPAAKKVCVAEDKAVSFTNIVNIQQKPTAENGANQEKRILGPAQKKRSLIDYSVLTKALSTTLESKLAEDENNDVKIVIFCNNKPIQSFSVKSNKKDKSGSSAGSISLTEKTSNGPAEGGNSSKAVSGIQISLPSGLIVTNSQISGNNLLVRGSKQGTNTVVLTQSTILARTGLSQDKPVRFTLAPSQAPVPATQSYVSLLVPNSLKPATKPVNVTVQPPKDSVNNLHETGVSDSENNNDVPEDSSEALSIRFLNDASDHSINDSSVVEEVKDKDPQIDDSSESHEQEDVDIENSDSESKLEIDEGEIKKDGTHREVKKKIKASGEGIEDDIDIERVKRETSVDSFEENINEYISTILKDSDILCEEVKYADKGKRALFHATTELNGRRARDLLNQVGALPKPVTGVVRTENGFPLTSEGLIEPVYVCEQCGKFYRARKTLKDHFFREHARSRDEEPLYLYISGNKYQCPICFSHFHSGSELVSHTKKHTGMIAVL</sequence>
<dbReference type="PROSITE" id="PS00028">
    <property type="entry name" value="ZINC_FINGER_C2H2_1"/>
    <property type="match status" value="2"/>
</dbReference>
<feature type="domain" description="C2H2-type" evidence="3">
    <location>
        <begin position="479"/>
        <end position="507"/>
    </location>
</feature>
<feature type="region of interest" description="Disordered" evidence="2">
    <location>
        <begin position="144"/>
        <end position="178"/>
    </location>
</feature>
<keyword evidence="1" id="KW-0862">Zinc</keyword>
<accession>A0A9D3Z7M4</accession>
<dbReference type="Proteomes" id="UP000828390">
    <property type="component" value="Unassembled WGS sequence"/>
</dbReference>
<dbReference type="SMART" id="SM00355">
    <property type="entry name" value="ZnF_C2H2"/>
    <property type="match status" value="2"/>
</dbReference>
<dbReference type="GO" id="GO:0008270">
    <property type="term" value="F:zinc ion binding"/>
    <property type="evidence" value="ECO:0007669"/>
    <property type="project" value="UniProtKB-KW"/>
</dbReference>
<keyword evidence="1" id="KW-0863">Zinc-finger</keyword>
<evidence type="ECO:0000259" key="3">
    <source>
        <dbReference type="PROSITE" id="PS50157"/>
    </source>
</evidence>
<feature type="compositionally biased region" description="Basic and acidic residues" evidence="2">
    <location>
        <begin position="322"/>
        <end position="340"/>
    </location>
</feature>
<dbReference type="Gene3D" id="3.30.160.60">
    <property type="entry name" value="Classic Zinc Finger"/>
    <property type="match status" value="1"/>
</dbReference>
<protein>
    <recommendedName>
        <fullName evidence="3">C2H2-type domain-containing protein</fullName>
    </recommendedName>
</protein>
<evidence type="ECO:0000313" key="5">
    <source>
        <dbReference type="Proteomes" id="UP000828390"/>
    </source>
</evidence>
<gene>
    <name evidence="4" type="ORF">DPMN_072038</name>
</gene>
<comment type="caution">
    <text evidence="4">The sequence shown here is derived from an EMBL/GenBank/DDBJ whole genome shotgun (WGS) entry which is preliminary data.</text>
</comment>
<evidence type="ECO:0000256" key="1">
    <source>
        <dbReference type="PROSITE-ProRule" id="PRU00042"/>
    </source>
</evidence>
<dbReference type="PROSITE" id="PS50157">
    <property type="entry name" value="ZINC_FINGER_C2H2_2"/>
    <property type="match status" value="2"/>
</dbReference>
<dbReference type="InterPro" id="IPR013087">
    <property type="entry name" value="Znf_C2H2_type"/>
</dbReference>
<reference evidence="4" key="2">
    <citation type="submission" date="2020-11" db="EMBL/GenBank/DDBJ databases">
        <authorList>
            <person name="McCartney M.A."/>
            <person name="Auch B."/>
            <person name="Kono T."/>
            <person name="Mallez S."/>
            <person name="Becker A."/>
            <person name="Gohl D.M."/>
            <person name="Silverstein K.A.T."/>
            <person name="Koren S."/>
            <person name="Bechman K.B."/>
            <person name="Herman A."/>
            <person name="Abrahante J.E."/>
            <person name="Garbe J."/>
        </authorList>
    </citation>
    <scope>NUCLEOTIDE SEQUENCE</scope>
    <source>
        <strain evidence="4">Duluth1</strain>
        <tissue evidence="4">Whole animal</tissue>
    </source>
</reference>
<name>A0A9D3Z7M4_DREPO</name>